<evidence type="ECO:0000256" key="3">
    <source>
        <dbReference type="ARBA" id="ARBA00023242"/>
    </source>
</evidence>
<dbReference type="Proteomes" id="UP000001542">
    <property type="component" value="Unassembled WGS sequence"/>
</dbReference>
<dbReference type="SMR" id="A2DKA7"/>
<dbReference type="InterPro" id="IPR026060">
    <property type="entry name" value="AMY1"/>
</dbReference>
<keyword evidence="7" id="KW-1185">Reference proteome</keyword>
<dbReference type="GO" id="GO:0003713">
    <property type="term" value="F:transcription coactivator activity"/>
    <property type="evidence" value="ECO:0000318"/>
    <property type="project" value="GO_Central"/>
</dbReference>
<dbReference type="OrthoDB" id="524165at2759"/>
<dbReference type="GO" id="GO:0005634">
    <property type="term" value="C:nucleus"/>
    <property type="evidence" value="ECO:0000318"/>
    <property type="project" value="GO_Central"/>
</dbReference>
<dbReference type="AlphaFoldDB" id="A2DKA7"/>
<evidence type="ECO:0000256" key="1">
    <source>
        <dbReference type="ARBA" id="ARBA00004123"/>
    </source>
</evidence>
<dbReference type="KEGG" id="tva:5464599"/>
<evidence type="ECO:0000313" key="7">
    <source>
        <dbReference type="Proteomes" id="UP000001542"/>
    </source>
</evidence>
<dbReference type="RefSeq" id="XP_001580070.1">
    <property type="nucleotide sequence ID" value="XM_001580020.1"/>
</dbReference>
<organism evidence="6 7">
    <name type="scientific">Trichomonas vaginalis (strain ATCC PRA-98 / G3)</name>
    <dbReference type="NCBI Taxonomy" id="412133"/>
    <lineage>
        <taxon>Eukaryota</taxon>
        <taxon>Metamonada</taxon>
        <taxon>Parabasalia</taxon>
        <taxon>Trichomonadida</taxon>
        <taxon>Trichomonadidae</taxon>
        <taxon>Trichomonas</taxon>
    </lineage>
</organism>
<sequence length="129" mass="15228">MTEEETVNENPVPTEDEDAELLSKLKPQPTEEELEAERLRIQQEKEYRQIQFKSYLEEKGLMKHLTTILVHFYENSDKDHPIEYIQQYFSTMNGVDINQVLKENAEIQQKIEEAKKKVADLQAQMAETQ</sequence>
<keyword evidence="4" id="KW-0175">Coiled coil</keyword>
<proteinExistence type="inferred from homology"/>
<reference evidence="6" key="2">
    <citation type="journal article" date="2007" name="Science">
        <title>Draft genome sequence of the sexually transmitted pathogen Trichomonas vaginalis.</title>
        <authorList>
            <person name="Carlton J.M."/>
            <person name="Hirt R.P."/>
            <person name="Silva J.C."/>
            <person name="Delcher A.L."/>
            <person name="Schatz M."/>
            <person name="Zhao Q."/>
            <person name="Wortman J.R."/>
            <person name="Bidwell S.L."/>
            <person name="Alsmark U.C.M."/>
            <person name="Besteiro S."/>
            <person name="Sicheritz-Ponten T."/>
            <person name="Noel C.J."/>
            <person name="Dacks J.B."/>
            <person name="Foster P.G."/>
            <person name="Simillion C."/>
            <person name="Van de Peer Y."/>
            <person name="Miranda-Saavedra D."/>
            <person name="Barton G.J."/>
            <person name="Westrop G.D."/>
            <person name="Mueller S."/>
            <person name="Dessi D."/>
            <person name="Fiori P.L."/>
            <person name="Ren Q."/>
            <person name="Paulsen I."/>
            <person name="Zhang H."/>
            <person name="Bastida-Corcuera F.D."/>
            <person name="Simoes-Barbosa A."/>
            <person name="Brown M.T."/>
            <person name="Hayes R.D."/>
            <person name="Mukherjee M."/>
            <person name="Okumura C.Y."/>
            <person name="Schneider R."/>
            <person name="Smith A.J."/>
            <person name="Vanacova S."/>
            <person name="Villalvazo M."/>
            <person name="Haas B.J."/>
            <person name="Pertea M."/>
            <person name="Feldblyum T.V."/>
            <person name="Utterback T.R."/>
            <person name="Shu C.L."/>
            <person name="Osoegawa K."/>
            <person name="de Jong P.J."/>
            <person name="Hrdy I."/>
            <person name="Horvathova L."/>
            <person name="Zubacova Z."/>
            <person name="Dolezal P."/>
            <person name="Malik S.B."/>
            <person name="Logsdon J.M. Jr."/>
            <person name="Henze K."/>
            <person name="Gupta A."/>
            <person name="Wang C.C."/>
            <person name="Dunne R.L."/>
            <person name="Upcroft J.A."/>
            <person name="Upcroft P."/>
            <person name="White O."/>
            <person name="Salzberg S.L."/>
            <person name="Tang P."/>
            <person name="Chiu C.-H."/>
            <person name="Lee Y.-S."/>
            <person name="Embley T.M."/>
            <person name="Coombs G.H."/>
            <person name="Mottram J.C."/>
            <person name="Tachezy J."/>
            <person name="Fraser-Liggett C.M."/>
            <person name="Johnson P.J."/>
        </authorList>
    </citation>
    <scope>NUCLEOTIDE SEQUENCE [LARGE SCALE GENOMIC DNA]</scope>
    <source>
        <strain evidence="6">G3</strain>
    </source>
</reference>
<dbReference type="InParanoid" id="A2DKA7"/>
<evidence type="ECO:0000256" key="4">
    <source>
        <dbReference type="SAM" id="Coils"/>
    </source>
</evidence>
<protein>
    <submittedName>
        <fullName evidence="6">C-myc binding protein, putative</fullName>
    </submittedName>
</protein>
<dbReference type="GO" id="GO:0006355">
    <property type="term" value="P:regulation of DNA-templated transcription"/>
    <property type="evidence" value="ECO:0000318"/>
    <property type="project" value="GO_Central"/>
</dbReference>
<dbReference type="PANTHER" id="PTHR13168:SF0">
    <property type="entry name" value="C-MYC-BINDING PROTEIN"/>
    <property type="match status" value="1"/>
</dbReference>
<dbReference type="PANTHER" id="PTHR13168">
    <property type="entry name" value="ASSOCIATE OF C-MYC AMY-1"/>
    <property type="match status" value="1"/>
</dbReference>
<name>A2DKA7_TRIV3</name>
<dbReference type="VEuPathDB" id="TrichDB:TVAG_189750"/>
<evidence type="ECO:0000256" key="2">
    <source>
        <dbReference type="ARBA" id="ARBA00009389"/>
    </source>
</evidence>
<dbReference type="VEuPathDB" id="TrichDB:TVAGG3_0995890"/>
<evidence type="ECO:0000313" key="6">
    <source>
        <dbReference type="EMBL" id="EAY19084.1"/>
    </source>
</evidence>
<comment type="subcellular location">
    <subcellularLocation>
        <location evidence="1">Nucleus</location>
    </subcellularLocation>
</comment>
<gene>
    <name evidence="6" type="ORF">TVAG_189750</name>
</gene>
<evidence type="ECO:0000256" key="5">
    <source>
        <dbReference type="SAM" id="MobiDB-lite"/>
    </source>
</evidence>
<comment type="similarity">
    <text evidence="2">Belongs to the AMY1 family.</text>
</comment>
<keyword evidence="3" id="KW-0539">Nucleus</keyword>
<accession>A2DKA7</accession>
<reference evidence="6" key="1">
    <citation type="submission" date="2006-10" db="EMBL/GenBank/DDBJ databases">
        <authorList>
            <person name="Amadeo P."/>
            <person name="Zhao Q."/>
            <person name="Wortman J."/>
            <person name="Fraser-Liggett C."/>
            <person name="Carlton J."/>
        </authorList>
    </citation>
    <scope>NUCLEOTIDE SEQUENCE</scope>
    <source>
        <strain evidence="6">G3</strain>
    </source>
</reference>
<feature type="coiled-coil region" evidence="4">
    <location>
        <begin position="97"/>
        <end position="124"/>
    </location>
</feature>
<dbReference type="EMBL" id="DS113211">
    <property type="protein sequence ID" value="EAY19084.1"/>
    <property type="molecule type" value="Genomic_DNA"/>
</dbReference>
<feature type="region of interest" description="Disordered" evidence="5">
    <location>
        <begin position="1"/>
        <end position="31"/>
    </location>
</feature>